<keyword evidence="2" id="KW-1185">Reference proteome</keyword>
<name>A0A4Y2FIN2_ARAVE</name>
<feature type="non-terminal residue" evidence="1">
    <location>
        <position position="19"/>
    </location>
</feature>
<dbReference type="Proteomes" id="UP000499080">
    <property type="component" value="Unassembled WGS sequence"/>
</dbReference>
<accession>A0A4Y2FIN2</accession>
<dbReference type="AlphaFoldDB" id="A0A4Y2FIN2"/>
<protein>
    <submittedName>
        <fullName evidence="1">Uncharacterized protein</fullName>
    </submittedName>
</protein>
<proteinExistence type="predicted"/>
<comment type="caution">
    <text evidence="1">The sequence shown here is derived from an EMBL/GenBank/DDBJ whole genome shotgun (WGS) entry which is preliminary data.</text>
</comment>
<evidence type="ECO:0000313" key="2">
    <source>
        <dbReference type="Proteomes" id="UP000499080"/>
    </source>
</evidence>
<sequence>MPAIAIYALAQYVFDQILL</sequence>
<organism evidence="1 2">
    <name type="scientific">Araneus ventricosus</name>
    <name type="common">Orbweaver spider</name>
    <name type="synonym">Epeira ventricosa</name>
    <dbReference type="NCBI Taxonomy" id="182803"/>
    <lineage>
        <taxon>Eukaryota</taxon>
        <taxon>Metazoa</taxon>
        <taxon>Ecdysozoa</taxon>
        <taxon>Arthropoda</taxon>
        <taxon>Chelicerata</taxon>
        <taxon>Arachnida</taxon>
        <taxon>Araneae</taxon>
        <taxon>Araneomorphae</taxon>
        <taxon>Entelegynae</taxon>
        <taxon>Araneoidea</taxon>
        <taxon>Araneidae</taxon>
        <taxon>Araneus</taxon>
    </lineage>
</organism>
<evidence type="ECO:0000313" key="1">
    <source>
        <dbReference type="EMBL" id="GBM41352.1"/>
    </source>
</evidence>
<dbReference type="EMBL" id="BGPR01000959">
    <property type="protein sequence ID" value="GBM41352.1"/>
    <property type="molecule type" value="Genomic_DNA"/>
</dbReference>
<reference evidence="1 2" key="1">
    <citation type="journal article" date="2019" name="Sci. Rep.">
        <title>Orb-weaving spider Araneus ventricosus genome elucidates the spidroin gene catalogue.</title>
        <authorList>
            <person name="Kono N."/>
            <person name="Nakamura H."/>
            <person name="Ohtoshi R."/>
            <person name="Moran D.A.P."/>
            <person name="Shinohara A."/>
            <person name="Yoshida Y."/>
            <person name="Fujiwara M."/>
            <person name="Mori M."/>
            <person name="Tomita M."/>
            <person name="Arakawa K."/>
        </authorList>
    </citation>
    <scope>NUCLEOTIDE SEQUENCE [LARGE SCALE GENOMIC DNA]</scope>
</reference>
<gene>
    <name evidence="1" type="ORF">AVEN_241501_1</name>
</gene>